<accession>A0A9W6MP54</accession>
<sequence length="62" mass="6333">MSKADYGLGTIAKSGLIWLTAGLVFASVFGALLSASADRPAVSFREAAPQPVMAIHEAKANG</sequence>
<proteinExistence type="predicted"/>
<feature type="transmembrane region" description="Helical" evidence="1">
    <location>
        <begin position="15"/>
        <end position="35"/>
    </location>
</feature>
<comment type="caution">
    <text evidence="2">The sequence shown here is derived from an EMBL/GenBank/DDBJ whole genome shotgun (WGS) entry which is preliminary data.</text>
</comment>
<keyword evidence="1" id="KW-0812">Transmembrane</keyword>
<keyword evidence="1" id="KW-1133">Transmembrane helix</keyword>
<dbReference type="AlphaFoldDB" id="A0A9W6MP54"/>
<reference evidence="2" key="2">
    <citation type="submission" date="2023-01" db="EMBL/GenBank/DDBJ databases">
        <authorList>
            <person name="Sun Q."/>
            <person name="Evtushenko L."/>
        </authorList>
    </citation>
    <scope>NUCLEOTIDE SEQUENCE</scope>
    <source>
        <strain evidence="2">VKM B-1513</strain>
    </source>
</reference>
<dbReference type="EMBL" id="BSFE01000006">
    <property type="protein sequence ID" value="GLK52798.1"/>
    <property type="molecule type" value="Genomic_DNA"/>
</dbReference>
<keyword evidence="1" id="KW-0472">Membrane</keyword>
<evidence type="ECO:0000313" key="3">
    <source>
        <dbReference type="Proteomes" id="UP001143486"/>
    </source>
</evidence>
<dbReference type="RefSeq" id="WP_271187160.1">
    <property type="nucleotide sequence ID" value="NZ_BSFE01000006.1"/>
</dbReference>
<evidence type="ECO:0000313" key="2">
    <source>
        <dbReference type="EMBL" id="GLK52798.1"/>
    </source>
</evidence>
<name>A0A9W6MP54_9PROT</name>
<evidence type="ECO:0000256" key="1">
    <source>
        <dbReference type="SAM" id="Phobius"/>
    </source>
</evidence>
<protein>
    <submittedName>
        <fullName evidence="2">Uncharacterized protein</fullName>
    </submittedName>
</protein>
<organism evidence="2 3">
    <name type="scientific">Maricaulis virginensis</name>
    <dbReference type="NCBI Taxonomy" id="144022"/>
    <lineage>
        <taxon>Bacteria</taxon>
        <taxon>Pseudomonadati</taxon>
        <taxon>Pseudomonadota</taxon>
        <taxon>Alphaproteobacteria</taxon>
        <taxon>Maricaulales</taxon>
        <taxon>Maricaulaceae</taxon>
        <taxon>Maricaulis</taxon>
    </lineage>
</organism>
<reference evidence="2" key="1">
    <citation type="journal article" date="2014" name="Int. J. Syst. Evol. Microbiol.">
        <title>Complete genome sequence of Corynebacterium casei LMG S-19264T (=DSM 44701T), isolated from a smear-ripened cheese.</title>
        <authorList>
            <consortium name="US DOE Joint Genome Institute (JGI-PGF)"/>
            <person name="Walter F."/>
            <person name="Albersmeier A."/>
            <person name="Kalinowski J."/>
            <person name="Ruckert C."/>
        </authorList>
    </citation>
    <scope>NUCLEOTIDE SEQUENCE</scope>
    <source>
        <strain evidence="2">VKM B-1513</strain>
    </source>
</reference>
<dbReference type="Proteomes" id="UP001143486">
    <property type="component" value="Unassembled WGS sequence"/>
</dbReference>
<gene>
    <name evidence="2" type="ORF">GCM10017621_23060</name>
</gene>
<keyword evidence="3" id="KW-1185">Reference proteome</keyword>